<feature type="compositionally biased region" description="Basic residues" evidence="1">
    <location>
        <begin position="250"/>
        <end position="265"/>
    </location>
</feature>
<evidence type="ECO:0008006" key="6">
    <source>
        <dbReference type="Google" id="ProtNLM"/>
    </source>
</evidence>
<sequence length="656" mass="73330">MELAVVSDSAIHKQQVRLKLHFEDATILSAQQIHEGLCDSWFVLGRQLHSMADLASHIMIAFGLRSSCPHGISLRMENFTLPPSQPVELLKDRDIVSINRKGAPFGAAHEQGKLAYSSSFDTIEKIAPLGVKAPAIEEFERETGGYESEQEEEKDISKDLLKEGVRRMRNREKVERKRIPSSATCYKGKPTDSSCTYLETNVTDNGLNESKAKSREKKRKRAEVECSPDEEVKHKEKTPGLHSENEIVKKCSRSSTRKKAKRRWKQEKAKLQTKITSGEGDDPVEVGKTGTEQAKHEDDGDAEEERLPRVVRPGHLRFQYSDEDKNDSLDPQQKPLPNDHWSTGISKRKGQSWGQEKTKRGNNYLQALDDTELDDIQELEPETLPAVEGMPQNGDVIAYRILELTNLCRPELSEYRVGRVLHLESQSGKVKLAEAPNYRTQKHNDQEPSFYKGGILETEISSLSEVRLVERSNKLEYTVQASVENLVNERDLHVATDATLDISFACNGKPNAAEVEQIEKSGPAPFEGWLGISDALQRKREELGREVGTPAVEVSKHGSDQEIENEHRPESQIFGVTTATRIVDLTNNGQVNKELANKEETAFIQNRELEKQNGKSSSSAGKDSKIVGAGKARGWHRKAGGLGSTMALLRSQNSTL</sequence>
<evidence type="ECO:0000313" key="4">
    <source>
        <dbReference type="EMBL" id="KAI5073606.1"/>
    </source>
</evidence>
<dbReference type="GO" id="GO:0000387">
    <property type="term" value="P:spliceosomal snRNP assembly"/>
    <property type="evidence" value="ECO:0007669"/>
    <property type="project" value="TreeGrafter"/>
</dbReference>
<proteinExistence type="predicted"/>
<dbReference type="EMBL" id="JABFUD020000011">
    <property type="protein sequence ID" value="KAI5073606.1"/>
    <property type="molecule type" value="Genomic_DNA"/>
</dbReference>
<dbReference type="OrthoDB" id="74813at2759"/>
<feature type="region of interest" description="Disordered" evidence="1">
    <location>
        <begin position="142"/>
        <end position="164"/>
    </location>
</feature>
<gene>
    <name evidence="4" type="ORF">GOP47_0011619</name>
</gene>
<dbReference type="GO" id="GO:0015030">
    <property type="term" value="C:Cajal body"/>
    <property type="evidence" value="ECO:0007669"/>
    <property type="project" value="TreeGrafter"/>
</dbReference>
<dbReference type="PANTHER" id="PTHR15197:SF0">
    <property type="entry name" value="COILIN"/>
    <property type="match status" value="1"/>
</dbReference>
<reference evidence="4" key="1">
    <citation type="submission" date="2021-01" db="EMBL/GenBank/DDBJ databases">
        <title>Adiantum capillus-veneris genome.</title>
        <authorList>
            <person name="Fang Y."/>
            <person name="Liao Q."/>
        </authorList>
    </citation>
    <scope>NUCLEOTIDE SEQUENCE</scope>
    <source>
        <strain evidence="4">H3</strain>
        <tissue evidence="4">Leaf</tissue>
    </source>
</reference>
<feature type="compositionally biased region" description="Basic and acidic residues" evidence="1">
    <location>
        <begin position="230"/>
        <end position="249"/>
    </location>
</feature>
<dbReference type="Pfam" id="PF23086">
    <property type="entry name" value="Tudor_Coilin"/>
    <property type="match status" value="1"/>
</dbReference>
<feature type="region of interest" description="Disordered" evidence="1">
    <location>
        <begin position="206"/>
        <end position="359"/>
    </location>
</feature>
<dbReference type="Proteomes" id="UP000886520">
    <property type="component" value="Chromosome 11"/>
</dbReference>
<dbReference type="GO" id="GO:0030619">
    <property type="term" value="F:U1 snRNA binding"/>
    <property type="evidence" value="ECO:0007669"/>
    <property type="project" value="TreeGrafter"/>
</dbReference>
<accession>A0A9D4UTM4</accession>
<dbReference type="GO" id="GO:0030620">
    <property type="term" value="F:U2 snRNA binding"/>
    <property type="evidence" value="ECO:0007669"/>
    <property type="project" value="TreeGrafter"/>
</dbReference>
<evidence type="ECO:0000256" key="1">
    <source>
        <dbReference type="SAM" id="MobiDB-lite"/>
    </source>
</evidence>
<comment type="caution">
    <text evidence="4">The sequence shown here is derived from an EMBL/GenBank/DDBJ whole genome shotgun (WGS) entry which is preliminary data.</text>
</comment>
<feature type="compositionally biased region" description="Basic and acidic residues" evidence="1">
    <location>
        <begin position="155"/>
        <end position="164"/>
    </location>
</feature>
<evidence type="ECO:0000313" key="5">
    <source>
        <dbReference type="Proteomes" id="UP000886520"/>
    </source>
</evidence>
<dbReference type="InterPro" id="IPR056398">
    <property type="entry name" value="Tudor_Coilin"/>
</dbReference>
<dbReference type="AlphaFoldDB" id="A0A9D4UTM4"/>
<evidence type="ECO:0000259" key="2">
    <source>
        <dbReference type="Pfam" id="PF15862"/>
    </source>
</evidence>
<dbReference type="InterPro" id="IPR031722">
    <property type="entry name" value="Coilin_N"/>
</dbReference>
<dbReference type="PANTHER" id="PTHR15197">
    <property type="entry name" value="COILIN P80"/>
    <property type="match status" value="1"/>
</dbReference>
<feature type="domain" description="Coilin tudor" evidence="3">
    <location>
        <begin position="378"/>
        <end position="471"/>
    </location>
</feature>
<dbReference type="InterPro" id="IPR024822">
    <property type="entry name" value="Coilin"/>
</dbReference>
<feature type="region of interest" description="Disordered" evidence="1">
    <location>
        <begin position="607"/>
        <end position="656"/>
    </location>
</feature>
<organism evidence="4 5">
    <name type="scientific">Adiantum capillus-veneris</name>
    <name type="common">Maidenhair fern</name>
    <dbReference type="NCBI Taxonomy" id="13818"/>
    <lineage>
        <taxon>Eukaryota</taxon>
        <taxon>Viridiplantae</taxon>
        <taxon>Streptophyta</taxon>
        <taxon>Embryophyta</taxon>
        <taxon>Tracheophyta</taxon>
        <taxon>Polypodiopsida</taxon>
        <taxon>Polypodiidae</taxon>
        <taxon>Polypodiales</taxon>
        <taxon>Pteridineae</taxon>
        <taxon>Pteridaceae</taxon>
        <taxon>Vittarioideae</taxon>
        <taxon>Adiantum</taxon>
    </lineage>
</organism>
<feature type="domain" description="Coilin N-terminal" evidence="2">
    <location>
        <begin position="16"/>
        <end position="189"/>
    </location>
</feature>
<protein>
    <recommendedName>
        <fullName evidence="6">Coilin</fullName>
    </recommendedName>
</protein>
<dbReference type="Pfam" id="PF15862">
    <property type="entry name" value="Coilin_N"/>
    <property type="match status" value="1"/>
</dbReference>
<name>A0A9D4UTM4_ADICA</name>
<evidence type="ECO:0000259" key="3">
    <source>
        <dbReference type="Pfam" id="PF23086"/>
    </source>
</evidence>
<keyword evidence="5" id="KW-1185">Reference proteome</keyword>